<feature type="region of interest" description="Disordered" evidence="1">
    <location>
        <begin position="250"/>
        <end position="334"/>
    </location>
</feature>
<protein>
    <submittedName>
        <fullName evidence="2">Uncharacterized protein</fullName>
    </submittedName>
</protein>
<dbReference type="EMBL" id="CAMAPF010000015">
    <property type="protein sequence ID" value="CAH9068615.1"/>
    <property type="molecule type" value="Genomic_DNA"/>
</dbReference>
<organism evidence="2 3">
    <name type="scientific">Cuscuta epithymum</name>
    <dbReference type="NCBI Taxonomy" id="186058"/>
    <lineage>
        <taxon>Eukaryota</taxon>
        <taxon>Viridiplantae</taxon>
        <taxon>Streptophyta</taxon>
        <taxon>Embryophyta</taxon>
        <taxon>Tracheophyta</taxon>
        <taxon>Spermatophyta</taxon>
        <taxon>Magnoliopsida</taxon>
        <taxon>eudicotyledons</taxon>
        <taxon>Gunneridae</taxon>
        <taxon>Pentapetalae</taxon>
        <taxon>asterids</taxon>
        <taxon>lamiids</taxon>
        <taxon>Solanales</taxon>
        <taxon>Convolvulaceae</taxon>
        <taxon>Cuscuteae</taxon>
        <taxon>Cuscuta</taxon>
        <taxon>Cuscuta subgen. Cuscuta</taxon>
    </lineage>
</organism>
<feature type="compositionally biased region" description="Polar residues" evidence="1">
    <location>
        <begin position="292"/>
        <end position="303"/>
    </location>
</feature>
<dbReference type="AlphaFoldDB" id="A0AAV0C990"/>
<accession>A0AAV0C990</accession>
<name>A0AAV0C990_9ASTE</name>
<gene>
    <name evidence="2" type="ORF">CEPIT_LOCUS2797</name>
</gene>
<feature type="compositionally biased region" description="Low complexity" evidence="1">
    <location>
        <begin position="267"/>
        <end position="279"/>
    </location>
</feature>
<keyword evidence="3" id="KW-1185">Reference proteome</keyword>
<comment type="caution">
    <text evidence="2">The sequence shown here is derived from an EMBL/GenBank/DDBJ whole genome shotgun (WGS) entry which is preliminary data.</text>
</comment>
<dbReference type="Proteomes" id="UP001152523">
    <property type="component" value="Unassembled WGS sequence"/>
</dbReference>
<evidence type="ECO:0000313" key="2">
    <source>
        <dbReference type="EMBL" id="CAH9068615.1"/>
    </source>
</evidence>
<reference evidence="2" key="1">
    <citation type="submission" date="2022-07" db="EMBL/GenBank/DDBJ databases">
        <authorList>
            <person name="Macas J."/>
            <person name="Novak P."/>
            <person name="Neumann P."/>
        </authorList>
    </citation>
    <scope>NUCLEOTIDE SEQUENCE</scope>
</reference>
<sequence>MMNQDNNDLIGGNMGSQSNLNLPGFMSPFRSNPVYNLDNLPIIISNGDFNFGGQNNNLGGNVMSEFQFQQNFSQEPNNNSGFFTTTDYQPTNDVYFYMPPSEISCFPDHVLTNVDSSPQTFLNQEPLVPLITNNSMGGITSERQHQGDDYSLNYVVSMGMQQQITAGSYDIPSTISISSNNSYNFYNYNSNSNAVRESPTNNQVLMLPPPPNYNSSNIVLESPRSNPVFELPPPSAAALPPSNIAFESPKSNPVIKLAPPPTGLPPNSSSNYNNNSGSGKRSKNSLVARKNNPISSTTPQTSRVGPGRPRTRNTQRPSPSSSTSSSPSASPASSTLASNILGANQFFNKGLLGHYQALANRGYTRSSYPYLASSSRYNLKKLMPAILYR</sequence>
<proteinExistence type="predicted"/>
<evidence type="ECO:0000256" key="1">
    <source>
        <dbReference type="SAM" id="MobiDB-lite"/>
    </source>
</evidence>
<evidence type="ECO:0000313" key="3">
    <source>
        <dbReference type="Proteomes" id="UP001152523"/>
    </source>
</evidence>
<feature type="compositionally biased region" description="Low complexity" evidence="1">
    <location>
        <begin position="317"/>
        <end position="334"/>
    </location>
</feature>